<dbReference type="SUPFAM" id="SSF48371">
    <property type="entry name" value="ARM repeat"/>
    <property type="match status" value="1"/>
</dbReference>
<feature type="domain" description="PI3K/PI4K catalytic" evidence="2">
    <location>
        <begin position="2600"/>
        <end position="2923"/>
    </location>
</feature>
<dbReference type="InterPro" id="IPR014009">
    <property type="entry name" value="PIK_FAT"/>
</dbReference>
<dbReference type="GO" id="GO:0000723">
    <property type="term" value="P:telomere maintenance"/>
    <property type="evidence" value="ECO:0007669"/>
    <property type="project" value="TreeGrafter"/>
</dbReference>
<dbReference type="Proteomes" id="UP000695007">
    <property type="component" value="Unplaced"/>
</dbReference>
<dbReference type="PANTHER" id="PTHR11139">
    <property type="entry name" value="ATAXIA TELANGIECTASIA MUTATED ATM -RELATED"/>
    <property type="match status" value="1"/>
</dbReference>
<dbReference type="GO" id="GO:0004674">
    <property type="term" value="F:protein serine/threonine kinase activity"/>
    <property type="evidence" value="ECO:0007669"/>
    <property type="project" value="TreeGrafter"/>
</dbReference>
<gene>
    <name evidence="6" type="primary">LOC105366521</name>
</gene>
<keyword evidence="5" id="KW-1185">Reference proteome</keyword>
<name>A0AAJ7E0M0_9HYME</name>
<dbReference type="Pfam" id="PF02260">
    <property type="entry name" value="FATC"/>
    <property type="match status" value="1"/>
</dbReference>
<dbReference type="PROSITE" id="PS51190">
    <property type="entry name" value="FATC"/>
    <property type="match status" value="1"/>
</dbReference>
<evidence type="ECO:0000313" key="6">
    <source>
        <dbReference type="RefSeq" id="XP_011503295.1"/>
    </source>
</evidence>
<feature type="region of interest" description="Disordered" evidence="1">
    <location>
        <begin position="1685"/>
        <end position="1715"/>
    </location>
</feature>
<dbReference type="InterPro" id="IPR046803">
    <property type="entry name" value="DNAPKcs_CC1-2"/>
</dbReference>
<evidence type="ECO:0000259" key="3">
    <source>
        <dbReference type="PROSITE" id="PS51189"/>
    </source>
</evidence>
<dbReference type="InterPro" id="IPR016024">
    <property type="entry name" value="ARM-type_fold"/>
</dbReference>
<evidence type="ECO:0000256" key="1">
    <source>
        <dbReference type="SAM" id="MobiDB-lite"/>
    </source>
</evidence>
<dbReference type="SMART" id="SM01343">
    <property type="entry name" value="FATC"/>
    <property type="match status" value="1"/>
</dbReference>
<dbReference type="InterPro" id="IPR050517">
    <property type="entry name" value="DDR_Repair_Kinase"/>
</dbReference>
<feature type="domain" description="FATC" evidence="4">
    <location>
        <begin position="2966"/>
        <end position="2998"/>
    </location>
</feature>
<dbReference type="PANTHER" id="PTHR11139:SF68">
    <property type="entry name" value="DNA-DEPENDENT PROTEIN KINASE CATALYTIC SUBUNIT"/>
    <property type="match status" value="1"/>
</dbReference>
<dbReference type="KEGG" id="csol:105366521"/>
<feature type="domain" description="FAT" evidence="3">
    <location>
        <begin position="1820"/>
        <end position="2430"/>
    </location>
</feature>
<dbReference type="Pfam" id="PF08163">
    <property type="entry name" value="DNAPKcs_CC3"/>
    <property type="match status" value="1"/>
</dbReference>
<dbReference type="InterPro" id="IPR011009">
    <property type="entry name" value="Kinase-like_dom_sf"/>
</dbReference>
<evidence type="ECO:0000259" key="2">
    <source>
        <dbReference type="PROSITE" id="PS50290"/>
    </source>
</evidence>
<accession>A0AAJ7E0M0</accession>
<dbReference type="InterPro" id="IPR003152">
    <property type="entry name" value="FATC_dom"/>
</dbReference>
<dbReference type="SMART" id="SM01344">
    <property type="entry name" value="NUC194"/>
    <property type="match status" value="1"/>
</dbReference>
<dbReference type="InterPro" id="IPR012582">
    <property type="entry name" value="DNAPKcs_CC3"/>
</dbReference>
<dbReference type="PROSITE" id="PS50290">
    <property type="entry name" value="PI3_4_KINASE_3"/>
    <property type="match status" value="1"/>
</dbReference>
<dbReference type="Gene3D" id="3.30.1010.10">
    <property type="entry name" value="Phosphatidylinositol 3-kinase Catalytic Subunit, Chain A, domain 4"/>
    <property type="match status" value="1"/>
</dbReference>
<dbReference type="InterPro" id="IPR046804">
    <property type="entry name" value="DNA-PKcs_N"/>
</dbReference>
<dbReference type="RefSeq" id="XP_011503295.1">
    <property type="nucleotide sequence ID" value="XM_011504993.1"/>
</dbReference>
<dbReference type="Pfam" id="PF20502">
    <property type="entry name" value="DNAPKcs_CC1-2"/>
    <property type="match status" value="1"/>
</dbReference>
<dbReference type="Pfam" id="PF00454">
    <property type="entry name" value="PI3_PI4_kinase"/>
    <property type="match status" value="1"/>
</dbReference>
<feature type="compositionally biased region" description="Polar residues" evidence="1">
    <location>
        <begin position="1696"/>
        <end position="1709"/>
    </location>
</feature>
<reference evidence="6" key="1">
    <citation type="submission" date="2025-08" db="UniProtKB">
        <authorList>
            <consortium name="RefSeq"/>
        </authorList>
    </citation>
    <scope>IDENTIFICATION</scope>
</reference>
<dbReference type="GO" id="GO:0005634">
    <property type="term" value="C:nucleus"/>
    <property type="evidence" value="ECO:0007669"/>
    <property type="project" value="InterPro"/>
</dbReference>
<dbReference type="SMART" id="SM00146">
    <property type="entry name" value="PI3Kc"/>
    <property type="match status" value="1"/>
</dbReference>
<proteinExistence type="predicted"/>
<dbReference type="SUPFAM" id="SSF56112">
    <property type="entry name" value="Protein kinase-like (PK-like)"/>
    <property type="match status" value="1"/>
</dbReference>
<dbReference type="PROSITE" id="PS51189">
    <property type="entry name" value="FAT"/>
    <property type="match status" value="1"/>
</dbReference>
<protein>
    <submittedName>
        <fullName evidence="6">DNA-dependent protein kinase catalytic subunit-like</fullName>
    </submittedName>
</protein>
<evidence type="ECO:0000313" key="5">
    <source>
        <dbReference type="Proteomes" id="UP000695007"/>
    </source>
</evidence>
<dbReference type="GO" id="GO:0006303">
    <property type="term" value="P:double-strand break repair via nonhomologous end joining"/>
    <property type="evidence" value="ECO:0007669"/>
    <property type="project" value="InterPro"/>
</dbReference>
<dbReference type="InterPro" id="IPR036940">
    <property type="entry name" value="PI3/4_kinase_cat_sf"/>
</dbReference>
<dbReference type="Gene3D" id="1.10.1070.11">
    <property type="entry name" value="Phosphatidylinositol 3-/4-kinase, catalytic domain"/>
    <property type="match status" value="1"/>
</dbReference>
<sequence length="2998" mass="349721">MIALRTQPFYIEKYEMDTNFNTLSDYLRTLSQILQHIPNISQYHINVVIELSILFIKKFPNTNRKNRDYIVNALKSTFLNIICLEKNVQSQYFKCFFREGILNSCSHRLFIDVELQQQMQSLPEYPICYKNYLPLWQSLFKIESENQFPRHFILQIFNEFISVLILFVDNLNFNVNFQDDNLYSDTFSLLKVENKTDFRFFINLVDLYIDVFENVNSILLKNWIEKLIIYFIKYSYKYSLISGFYKLIKISQYICNVIKLIPGFSGELQVSCIYLIFSIPLHFIKDLMSQISSVFKIAFNIGLNDLSLAFYALKMLENLINNPEIQCSRDFVMSAIHYIDPYLSCEYGSLNISAFTIKDKKESLQNITNMNDDESLEQLQKKILLFYGSLGLNILLDFIHEKSIQTNATWNKKNLFQHELLFPDIRLVIYFDKFIPRIIELTKSVNNKTKISACELLHTLIIVIVEKKLMDQCFNKPMCYTVLRLASDSNDTIRNLYYPLVIQLTHYLSSNLMKESRIPQDFIDSLFEGLTEEFNTCIRDCCGLYLKEFVEWSVKQSNESEFASLLKMRNIVHRITNSALYPSNKKHLAAAIAFNHLFSILQENSSILNIYWLEFLYAFVKCLEDSDDIQIICAINRIEKVIRNNATIFNIESSDRRRPPGFPDVTLKGVLIWLFNYCASLNIKCRCKSRELFEHFLPLTSEYDVIKSVLMDKVNEIVLKNLEEDFEYITINNSKAMLRSLDFYIWILKRKFLPLESLTVIEKLPEKLKILLTLIKTVSLKKKPIEAIRKNGSPNALYSWILEELFTSNNLEKKTIFLQHFLICLVDEESTIINPELFIVFRQLRDEDTSVCLKKFESDDTLRFQAISCFQMLLKMLVITKSLTLYQGLIKYTAGMYNFLFKENIKEYLNLYFANLSDVNALKSLEIAYKMFMEFNLSVERLDVLKYFLLPSIESNKTSIIERFYVENYKEIISYVIRKISDVLSSTEDRIKLIISKIGSYNIFELLFAKFELKFMTVVDSTTHIEKSINQILVRQAMDLRSLITKNAEEKEMTRLLHCAGFNCCTTLISMKKDEVFYPLIFYEDKKTNALIWERIVDCDRKYNFNETTSSVKKDIKTLINIRRNNYNNEENPRETADSYYHHYSLASLTYFEDVHAFDLNDYKILTQVETNVEVERRLSMSFESDELNEHECMPMISGVLVHMFNNEIYAMPEGQIGTDQLPRCLKYFRNSFATRHDNVRLFLMKIIGNAKNAFVPCIKAFFQPLLGTIDRYLASNPLNYIVRDILVILIQSRYKPIGEGEIKDAQKLIERLIEVAPDHSPRFFRYNLDLIENLTRLWIEQLHWPKILENKVNLDCDLLVKASLALLHAGLRGITDCGLICNHVWSAMQHWTEEESKVLARFEALGWIMRLRDKNCSHIGTPEITALLSNIEAKNQDRWARCLFALHRGWGLQAQSGPTLIELKRLPEHAWPEALDLFLRRLPHLQPDRLHTEFLLLDLSMYLRERSPTCAGPALRILAALVPRLAEPELRPLLLLAVRLTGPAGTPEQRWLGYAALAEAYLHYKDAFYLRWLVRGLNDPSEKVHEEVLEFWRNRISMPKTSSERLLFILDLYMPELESVFAHFLCLSMLDLAANAQDGERLLLDILDNNVPTSWKFASLGTHAPLFVPSLVSRLNMPGSWLDADQSVPKRMPDPSQNELSWRPNSRELSAASKRHGSYRRRFVTDDYEKSNVTQQGFVESVKRLLAQDTMFCKDFAVALVCQLIERLRGAEKYDDFVNNLTASFDRALQAQQEEDSDFLAVILEIALRSKVMRVNAETIGKVCKTPSLNALGILLLEQNINEESEEDPPPKKRAKTDDLEEKGNWMKLATLFKSIGKGDLVKSIFKRPNVFIKEMREAAMAHANTEWLEAKDLYEIAYEVTFSPEKDFCLENMFECFYELSSWGEITKKTDIILDGNYNSVWESPKRQLLLPWILRGQLQQSLEVFNDGKELENANFIANFDSWIQSKESFMKKTYGEEMAMFYICGQETDEISRHSVKCHLDYLREQWTRLSPLSEILKTQILMKLRAIYNINNYIELLRSTDIVEASKSIIRYWDQHVPSPNDELSIWNIHVSYRLTLANILHRKLFENGAESMAFKEIIAASIRQRLKITELAMKHKNYVIAKKHVLRCEIMLNQLDGNDYLKLKHDFTLTASKYKFFCGQRFTNTAKKFKYYLCSWQITDQIIKDNNADLVTKINAKHHLFDLALALKSSAEKNPEFLHLLMQTNIFKEMDKPDGANILDAFKAYSFNILKNVCESSNDTVMAKSYTKFGKYCYTFLYGIYQRDSTISDQFISSILIGMSLGSLEAAHYFPCLLKEEFYENEQSVQLFISKSKNVPSWMFLSWQAQILAYLNKPIAKLLIPILYRLVSDYPYGIMYNFRHIYEALPSLRINCKIQSMYESLFSNPKIDTFFKAMHRVCQPEHYTRHYLLKIFESDGNLSNSIDTLIDNIFIQQVQDNSLQGLIYRVLDKYKRRLNEVKEMDCENAKKHLRNIAIDLYESMKKRLANVNRQALQIKDYSPYLSNFSGEDIELEIPGQYRDNVKPMPHYHIKILKFHRFVRVMDSKCNPIKIRMIGNDALTYDFLTKFGEDLRLDQRLQQIFNITNKTLKADINCKKRHLSINTYNVIALSSSLGLIQWVDETKSLKEFVQFSMADKTIIETVSLKYQSWIKKAGRSDGLSSAYKRAVTKYHPKEVISKMKELINVINPDCLRKTFVMLSPSLECFVSLRQNFITSYATMCTIHWITGVGDRHLENLLIEVKSGKCYGIDFGLAFGTGIDQSIPELVPFRLTAQILGLFKPFTEEDLFGITMTHVLNALRIEQGPMVACLDIFIQEPLDWSKHANKHLNDEQEKDFKWLPRKKIEIIEKKLNGGNPSKIMVEELSIMHDDENLFEGTLYKYTHIINGTDSKHIRKRSRMKTEFLTSEKQVQCLVEQATDLNILGRMWVGWAPYV</sequence>
<organism evidence="5 6">
    <name type="scientific">Ceratosolen solmsi marchali</name>
    <dbReference type="NCBI Taxonomy" id="326594"/>
    <lineage>
        <taxon>Eukaryota</taxon>
        <taxon>Metazoa</taxon>
        <taxon>Ecdysozoa</taxon>
        <taxon>Arthropoda</taxon>
        <taxon>Hexapoda</taxon>
        <taxon>Insecta</taxon>
        <taxon>Pterygota</taxon>
        <taxon>Neoptera</taxon>
        <taxon>Endopterygota</taxon>
        <taxon>Hymenoptera</taxon>
        <taxon>Apocrita</taxon>
        <taxon>Proctotrupomorpha</taxon>
        <taxon>Chalcidoidea</taxon>
        <taxon>Agaonidae</taxon>
        <taxon>Agaoninae</taxon>
        <taxon>Ceratosolen</taxon>
    </lineage>
</organism>
<dbReference type="GeneID" id="105366521"/>
<dbReference type="InterPro" id="IPR000403">
    <property type="entry name" value="PI3/4_kinase_cat_dom"/>
</dbReference>
<evidence type="ECO:0000259" key="4">
    <source>
        <dbReference type="PROSITE" id="PS51190"/>
    </source>
</evidence>
<dbReference type="Pfam" id="PF20500">
    <property type="entry name" value="DNA-PKcs_N"/>
    <property type="match status" value="1"/>
</dbReference>